<dbReference type="InterPro" id="IPR029069">
    <property type="entry name" value="HotDog_dom_sf"/>
</dbReference>
<proteinExistence type="predicted"/>
<keyword evidence="2" id="KW-1185">Reference proteome</keyword>
<dbReference type="Proteomes" id="UP000280346">
    <property type="component" value="Unassembled WGS sequence"/>
</dbReference>
<reference evidence="1 2" key="1">
    <citation type="submission" date="2018-12" db="EMBL/GenBank/DDBJ databases">
        <authorList>
            <person name="Yang Y."/>
        </authorList>
    </citation>
    <scope>NUCLEOTIDE SEQUENCE [LARGE SCALE GENOMIC DNA]</scope>
    <source>
        <strain evidence="1 2">GSF71</strain>
    </source>
</reference>
<dbReference type="SUPFAM" id="SSF54637">
    <property type="entry name" value="Thioesterase/thiol ester dehydrase-isomerase"/>
    <property type="match status" value="1"/>
</dbReference>
<dbReference type="OrthoDB" id="8114072at2"/>
<comment type="caution">
    <text evidence="1">The sequence shown here is derived from an EMBL/GenBank/DDBJ whole genome shotgun (WGS) entry which is preliminary data.</text>
</comment>
<evidence type="ECO:0000313" key="1">
    <source>
        <dbReference type="EMBL" id="RUQ72114.1"/>
    </source>
</evidence>
<accession>A0A3S0WVK9</accession>
<dbReference type="RefSeq" id="WP_126997753.1">
    <property type="nucleotide sequence ID" value="NZ_CP173192.1"/>
</dbReference>
<name>A0A3S0WVK9_9PROT</name>
<protein>
    <recommendedName>
        <fullName evidence="3">N-terminal of MaoC-like dehydratase domain-containing protein</fullName>
    </recommendedName>
</protein>
<organism evidence="1 2">
    <name type="scientific">Azospirillum doebereinerae</name>
    <dbReference type="NCBI Taxonomy" id="92933"/>
    <lineage>
        <taxon>Bacteria</taxon>
        <taxon>Pseudomonadati</taxon>
        <taxon>Pseudomonadota</taxon>
        <taxon>Alphaproteobacteria</taxon>
        <taxon>Rhodospirillales</taxon>
        <taxon>Azospirillaceae</taxon>
        <taxon>Azospirillum</taxon>
    </lineage>
</organism>
<gene>
    <name evidence="1" type="ORF">EJ913_11160</name>
</gene>
<dbReference type="EMBL" id="RZIJ01000007">
    <property type="protein sequence ID" value="RUQ72114.1"/>
    <property type="molecule type" value="Genomic_DNA"/>
</dbReference>
<evidence type="ECO:0008006" key="3">
    <source>
        <dbReference type="Google" id="ProtNLM"/>
    </source>
</evidence>
<evidence type="ECO:0000313" key="2">
    <source>
        <dbReference type="Proteomes" id="UP000280346"/>
    </source>
</evidence>
<dbReference type="Gene3D" id="3.10.129.10">
    <property type="entry name" value="Hotdog Thioesterase"/>
    <property type="match status" value="1"/>
</dbReference>
<sequence length="128" mass="14194">MHLFDTIPVGAAFGAQELHLSDALLARWTSLYPDDAPEDGRMPAGMIAVASMRAYSDLVTPRPPGNVHGSQHYEMLRRPALGERLTTTIACAGKELKRDRRWVHFDTETLGEDGTPCFRGRMTVLWAA</sequence>
<dbReference type="AlphaFoldDB" id="A0A3S0WVK9"/>